<dbReference type="EMBL" id="VSRR010000674">
    <property type="protein sequence ID" value="MPC18385.1"/>
    <property type="molecule type" value="Genomic_DNA"/>
</dbReference>
<proteinExistence type="predicted"/>
<comment type="caution">
    <text evidence="1">The sequence shown here is derived from an EMBL/GenBank/DDBJ whole genome shotgun (WGS) entry which is preliminary data.</text>
</comment>
<accession>A0A5B7DB85</accession>
<organism evidence="1 2">
    <name type="scientific">Portunus trituberculatus</name>
    <name type="common">Swimming crab</name>
    <name type="synonym">Neptunus trituberculatus</name>
    <dbReference type="NCBI Taxonomy" id="210409"/>
    <lineage>
        <taxon>Eukaryota</taxon>
        <taxon>Metazoa</taxon>
        <taxon>Ecdysozoa</taxon>
        <taxon>Arthropoda</taxon>
        <taxon>Crustacea</taxon>
        <taxon>Multicrustacea</taxon>
        <taxon>Malacostraca</taxon>
        <taxon>Eumalacostraca</taxon>
        <taxon>Eucarida</taxon>
        <taxon>Decapoda</taxon>
        <taxon>Pleocyemata</taxon>
        <taxon>Brachyura</taxon>
        <taxon>Eubrachyura</taxon>
        <taxon>Portunoidea</taxon>
        <taxon>Portunidae</taxon>
        <taxon>Portuninae</taxon>
        <taxon>Portunus</taxon>
    </lineage>
</organism>
<sequence length="74" mass="8220">MNEATLCAMHRTLAVRGGSFRDERAHFMTVFGEWCVAGQYRVGRGKIASSVPSHLRDCWGGPLGRKSSSRYPYG</sequence>
<protein>
    <submittedName>
        <fullName evidence="1">Uncharacterized protein</fullName>
    </submittedName>
</protein>
<evidence type="ECO:0000313" key="1">
    <source>
        <dbReference type="EMBL" id="MPC18385.1"/>
    </source>
</evidence>
<dbReference type="AlphaFoldDB" id="A0A5B7DB85"/>
<dbReference type="Proteomes" id="UP000324222">
    <property type="component" value="Unassembled WGS sequence"/>
</dbReference>
<evidence type="ECO:0000313" key="2">
    <source>
        <dbReference type="Proteomes" id="UP000324222"/>
    </source>
</evidence>
<keyword evidence="2" id="KW-1185">Reference proteome</keyword>
<name>A0A5B7DB85_PORTR</name>
<gene>
    <name evidence="1" type="ORF">E2C01_011265</name>
</gene>
<reference evidence="1 2" key="1">
    <citation type="submission" date="2019-05" db="EMBL/GenBank/DDBJ databases">
        <title>Another draft genome of Portunus trituberculatus and its Hox gene families provides insights of decapod evolution.</title>
        <authorList>
            <person name="Jeong J.-H."/>
            <person name="Song I."/>
            <person name="Kim S."/>
            <person name="Choi T."/>
            <person name="Kim D."/>
            <person name="Ryu S."/>
            <person name="Kim W."/>
        </authorList>
    </citation>
    <scope>NUCLEOTIDE SEQUENCE [LARGE SCALE GENOMIC DNA]</scope>
    <source>
        <tissue evidence="1">Muscle</tissue>
    </source>
</reference>